<proteinExistence type="predicted"/>
<organism evidence="3 4">
    <name type="scientific">Pedobacter helvus</name>
    <dbReference type="NCBI Taxonomy" id="2563444"/>
    <lineage>
        <taxon>Bacteria</taxon>
        <taxon>Pseudomonadati</taxon>
        <taxon>Bacteroidota</taxon>
        <taxon>Sphingobacteriia</taxon>
        <taxon>Sphingobacteriales</taxon>
        <taxon>Sphingobacteriaceae</taxon>
        <taxon>Pedobacter</taxon>
    </lineage>
</organism>
<evidence type="ECO:0000256" key="2">
    <source>
        <dbReference type="SAM" id="Phobius"/>
    </source>
</evidence>
<evidence type="ECO:0000256" key="1">
    <source>
        <dbReference type="SAM" id="MobiDB-lite"/>
    </source>
</evidence>
<feature type="transmembrane region" description="Helical" evidence="2">
    <location>
        <begin position="48"/>
        <end position="68"/>
    </location>
</feature>
<gene>
    <name evidence="3" type="ORF">E5L68_000515</name>
</gene>
<evidence type="ECO:0000313" key="3">
    <source>
        <dbReference type="EMBL" id="MFN0289849.1"/>
    </source>
</evidence>
<dbReference type="Proteomes" id="UP001517367">
    <property type="component" value="Unassembled WGS sequence"/>
</dbReference>
<feature type="compositionally biased region" description="Polar residues" evidence="1">
    <location>
        <begin position="1"/>
        <end position="20"/>
    </location>
</feature>
<comment type="caution">
    <text evidence="3">The sequence shown here is derived from an EMBL/GenBank/DDBJ whole genome shotgun (WGS) entry which is preliminary data.</text>
</comment>
<feature type="region of interest" description="Disordered" evidence="1">
    <location>
        <begin position="1"/>
        <end position="43"/>
    </location>
</feature>
<evidence type="ECO:0000313" key="4">
    <source>
        <dbReference type="Proteomes" id="UP001517367"/>
    </source>
</evidence>
<accession>A0ABW9JBS3</accession>
<protein>
    <submittedName>
        <fullName evidence="3">Uncharacterized protein</fullName>
    </submittedName>
</protein>
<keyword evidence="2" id="KW-0812">Transmembrane</keyword>
<dbReference type="EMBL" id="SRMP02000001">
    <property type="protein sequence ID" value="MFN0289849.1"/>
    <property type="molecule type" value="Genomic_DNA"/>
</dbReference>
<sequence length="74" mass="8293">MENQLGNNIEDQNKHTTANVENDYDAHQSNPAPAPTVNEPDNKGAGQALKWIIPIVIVVLLILWFVLFRNNVTK</sequence>
<reference evidence="3 4" key="1">
    <citation type="submission" date="2024-12" db="EMBL/GenBank/DDBJ databases">
        <authorList>
            <person name="Hu S."/>
        </authorList>
    </citation>
    <scope>NUCLEOTIDE SEQUENCE [LARGE SCALE GENOMIC DNA]</scope>
    <source>
        <strain evidence="3 4">P-25</strain>
    </source>
</reference>
<name>A0ABW9JBS3_9SPHI</name>
<keyword evidence="2" id="KW-1133">Transmembrane helix</keyword>
<dbReference type="RefSeq" id="WP_138727459.1">
    <property type="nucleotide sequence ID" value="NZ_SRMP02000001.1"/>
</dbReference>
<keyword evidence="4" id="KW-1185">Reference proteome</keyword>
<keyword evidence="2" id="KW-0472">Membrane</keyword>